<comment type="caution">
    <text evidence="5">The sequence shown here is derived from an EMBL/GenBank/DDBJ whole genome shotgun (WGS) entry which is preliminary data.</text>
</comment>
<feature type="domain" description="ABC transporter" evidence="4">
    <location>
        <begin position="5"/>
        <end position="236"/>
    </location>
</feature>
<dbReference type="SMART" id="SM00382">
    <property type="entry name" value="AAA"/>
    <property type="match status" value="1"/>
</dbReference>
<dbReference type="InterPro" id="IPR003593">
    <property type="entry name" value="AAA+_ATPase"/>
</dbReference>
<dbReference type="GO" id="GO:0016887">
    <property type="term" value="F:ATP hydrolysis activity"/>
    <property type="evidence" value="ECO:0007669"/>
    <property type="project" value="InterPro"/>
</dbReference>
<evidence type="ECO:0000256" key="1">
    <source>
        <dbReference type="ARBA" id="ARBA00022448"/>
    </source>
</evidence>
<evidence type="ECO:0000256" key="3">
    <source>
        <dbReference type="ARBA" id="ARBA00022840"/>
    </source>
</evidence>
<dbReference type="PANTHER" id="PTHR42781">
    <property type="entry name" value="SPERMIDINE/PUTRESCINE IMPORT ATP-BINDING PROTEIN POTA"/>
    <property type="match status" value="1"/>
</dbReference>
<gene>
    <name evidence="5" type="ORF">ENS29_13495</name>
</gene>
<dbReference type="InterPro" id="IPR003439">
    <property type="entry name" value="ABC_transporter-like_ATP-bd"/>
</dbReference>
<keyword evidence="3 5" id="KW-0067">ATP-binding</keyword>
<reference evidence="5" key="1">
    <citation type="journal article" date="2020" name="mSystems">
        <title>Genome- and Community-Level Interaction Insights into Carbon Utilization and Element Cycling Functions of Hydrothermarchaeota in Hydrothermal Sediment.</title>
        <authorList>
            <person name="Zhou Z."/>
            <person name="Liu Y."/>
            <person name="Xu W."/>
            <person name="Pan J."/>
            <person name="Luo Z.H."/>
            <person name="Li M."/>
        </authorList>
    </citation>
    <scope>NUCLEOTIDE SEQUENCE [LARGE SCALE GENOMIC DNA]</scope>
    <source>
        <strain evidence="5">SpSt-477</strain>
    </source>
</reference>
<accession>A0A7C4RTM6</accession>
<dbReference type="InterPro" id="IPR050093">
    <property type="entry name" value="ABC_SmlMolc_Importer"/>
</dbReference>
<protein>
    <submittedName>
        <fullName evidence="5">ATP-binding cassette domain-containing protein</fullName>
    </submittedName>
</protein>
<dbReference type="PANTHER" id="PTHR42781:SF4">
    <property type="entry name" value="SPERMIDINE_PUTRESCINE IMPORT ATP-BINDING PROTEIN POTA"/>
    <property type="match status" value="1"/>
</dbReference>
<sequence length="243" mass="26837">MSITLTASRIRLTRSRKTIVDIDHLSISAGGVLALIGPNGAGKSTLLQILSLLLLPDSGTIEWNGEPVTEGNRLAAIRRMAIVFQDALLLNTTVKRNIEIPQRIRGIPKKDAEMRAEEWMNRLGIAHLARHPARKLSGGEAQRTSIARALALQPQLLFMDEPFSALDYPTRKSLLVRLGDILPASGITTMFVTHDFSEIPYLTNQVAVLFEGRIVQRGNIRDILGESAVSIHTWAPWERIGLP</sequence>
<dbReference type="AlphaFoldDB" id="A0A7C4RTM6"/>
<organism evidence="5">
    <name type="scientific">Desulfatirhabdium butyrativorans</name>
    <dbReference type="NCBI Taxonomy" id="340467"/>
    <lineage>
        <taxon>Bacteria</taxon>
        <taxon>Pseudomonadati</taxon>
        <taxon>Thermodesulfobacteriota</taxon>
        <taxon>Desulfobacteria</taxon>
        <taxon>Desulfobacterales</taxon>
        <taxon>Desulfatirhabdiaceae</taxon>
        <taxon>Desulfatirhabdium</taxon>
    </lineage>
</organism>
<dbReference type="EMBL" id="DSUH01000309">
    <property type="protein sequence ID" value="HGU33845.1"/>
    <property type="molecule type" value="Genomic_DNA"/>
</dbReference>
<dbReference type="Gene3D" id="3.40.50.300">
    <property type="entry name" value="P-loop containing nucleotide triphosphate hydrolases"/>
    <property type="match status" value="1"/>
</dbReference>
<keyword evidence="1" id="KW-0813">Transport</keyword>
<dbReference type="SUPFAM" id="SSF52540">
    <property type="entry name" value="P-loop containing nucleoside triphosphate hydrolases"/>
    <property type="match status" value="1"/>
</dbReference>
<dbReference type="Pfam" id="PF00005">
    <property type="entry name" value="ABC_tran"/>
    <property type="match status" value="1"/>
</dbReference>
<name>A0A7C4RTM6_9BACT</name>
<dbReference type="InterPro" id="IPR027417">
    <property type="entry name" value="P-loop_NTPase"/>
</dbReference>
<evidence type="ECO:0000256" key="2">
    <source>
        <dbReference type="ARBA" id="ARBA00022741"/>
    </source>
</evidence>
<evidence type="ECO:0000313" key="5">
    <source>
        <dbReference type="EMBL" id="HGU33845.1"/>
    </source>
</evidence>
<dbReference type="PROSITE" id="PS50893">
    <property type="entry name" value="ABC_TRANSPORTER_2"/>
    <property type="match status" value="1"/>
</dbReference>
<proteinExistence type="predicted"/>
<dbReference type="GO" id="GO:0005524">
    <property type="term" value="F:ATP binding"/>
    <property type="evidence" value="ECO:0007669"/>
    <property type="project" value="UniProtKB-KW"/>
</dbReference>
<evidence type="ECO:0000259" key="4">
    <source>
        <dbReference type="PROSITE" id="PS50893"/>
    </source>
</evidence>
<keyword evidence="2" id="KW-0547">Nucleotide-binding</keyword>